<organism evidence="2 3">
    <name type="scientific">Xanthocytophaga flava</name>
    <dbReference type="NCBI Taxonomy" id="3048013"/>
    <lineage>
        <taxon>Bacteria</taxon>
        <taxon>Pseudomonadati</taxon>
        <taxon>Bacteroidota</taxon>
        <taxon>Cytophagia</taxon>
        <taxon>Cytophagales</taxon>
        <taxon>Rhodocytophagaceae</taxon>
        <taxon>Xanthocytophaga</taxon>
    </lineage>
</organism>
<dbReference type="RefSeq" id="WP_313995474.1">
    <property type="nucleotide sequence ID" value="NZ_JASJOT010000005.1"/>
</dbReference>
<evidence type="ECO:0000313" key="2">
    <source>
        <dbReference type="EMBL" id="MDJ1493334.1"/>
    </source>
</evidence>
<evidence type="ECO:0000313" key="3">
    <source>
        <dbReference type="Proteomes" id="UP001228581"/>
    </source>
</evidence>
<proteinExistence type="predicted"/>
<keyword evidence="1" id="KW-0472">Membrane</keyword>
<reference evidence="2 3" key="1">
    <citation type="submission" date="2023-05" db="EMBL/GenBank/DDBJ databases">
        <authorList>
            <person name="Zhang X."/>
        </authorList>
    </citation>
    <scope>NUCLEOTIDE SEQUENCE [LARGE SCALE GENOMIC DNA]</scope>
    <source>
        <strain evidence="2 3">DM2B3-1</strain>
    </source>
</reference>
<keyword evidence="3" id="KW-1185">Reference proteome</keyword>
<comment type="caution">
    <text evidence="2">The sequence shown here is derived from an EMBL/GenBank/DDBJ whole genome shotgun (WGS) entry which is preliminary data.</text>
</comment>
<sequence>MYWIPYAQLQFQTELSPEEIKRKLNEITEPKKMFRFVLVGSTDRIVYEGTVSEKEFYLVRLTKHRVPLRGKIEPFGKQTYVTVRMRIGTFALLWLGILLLFASVISLTIWSSFENTPVKFTPFLIPICFYSFCLTLNLIFFNIEVNKAKRILTTILLK</sequence>
<keyword evidence="1" id="KW-1133">Transmembrane helix</keyword>
<protein>
    <submittedName>
        <fullName evidence="2">Uncharacterized protein</fullName>
    </submittedName>
</protein>
<feature type="transmembrane region" description="Helical" evidence="1">
    <location>
        <begin position="87"/>
        <end position="111"/>
    </location>
</feature>
<accession>A0ABT7CHW7</accession>
<dbReference type="EMBL" id="JASJOT010000005">
    <property type="protein sequence ID" value="MDJ1493334.1"/>
    <property type="molecule type" value="Genomic_DNA"/>
</dbReference>
<name>A0ABT7CHW7_9BACT</name>
<evidence type="ECO:0000256" key="1">
    <source>
        <dbReference type="SAM" id="Phobius"/>
    </source>
</evidence>
<keyword evidence="1" id="KW-0812">Transmembrane</keyword>
<gene>
    <name evidence="2" type="ORF">QNI19_10365</name>
</gene>
<dbReference type="Proteomes" id="UP001228581">
    <property type="component" value="Unassembled WGS sequence"/>
</dbReference>
<feature type="transmembrane region" description="Helical" evidence="1">
    <location>
        <begin position="123"/>
        <end position="143"/>
    </location>
</feature>